<evidence type="ECO:0000256" key="1">
    <source>
        <dbReference type="ARBA" id="ARBA00010884"/>
    </source>
</evidence>
<proteinExistence type="inferred from homology"/>
<comment type="caution">
    <text evidence="3">The sequence shown here is derived from an EMBL/GenBank/DDBJ whole genome shotgun (WGS) entry which is preliminary data.</text>
</comment>
<dbReference type="PANTHER" id="PTHR10794:SF63">
    <property type="entry name" value="ALPHA_BETA HYDROLASE 1, ISOFORM A"/>
    <property type="match status" value="1"/>
</dbReference>
<gene>
    <name evidence="3" type="ORF">M9Y10_044291</name>
</gene>
<sequence>MGFSVILLILLIALAAFFIYRCFHTCKAKITYNPSGGMAPLITTMKSLSKPFNPTPWLVGGNLQTIMGMRFRKKSSSKYRRDQFLFEDGGTCILDWFEPENAEKDTPIVAIIHTLAGGTREPCTNCFANAVKKHGWRAVVLNCRACSGAPITSKRLYNALQVDDQQAMVRHIKEQFSPKYFFMAGFSLGSMQAINYNLSQESENIIHVDGLLLISHIYDTKQSALILERPLQSKLYLSVIISKLTHALKKNKYVEGELREAINAKTLCEFDDKFTSKTLGLKDHIEYYSKIKIYDLIPKLKVPTLIIGADDDPFTEPKYQPIKEVSESESVALLTYPEGGHVSFLTGMNGQKSVVDTVGIEYFDTIISNLKLV</sequence>
<reference evidence="3 4" key="1">
    <citation type="submission" date="2024-04" db="EMBL/GenBank/DDBJ databases">
        <title>Tritrichomonas musculus Genome.</title>
        <authorList>
            <person name="Alves-Ferreira E."/>
            <person name="Grigg M."/>
            <person name="Lorenzi H."/>
            <person name="Galac M."/>
        </authorList>
    </citation>
    <scope>NUCLEOTIDE SEQUENCE [LARGE SCALE GENOMIC DNA]</scope>
    <source>
        <strain evidence="3 4">EAF2021</strain>
    </source>
</reference>
<organism evidence="3 4">
    <name type="scientific">Tritrichomonas musculus</name>
    <dbReference type="NCBI Taxonomy" id="1915356"/>
    <lineage>
        <taxon>Eukaryota</taxon>
        <taxon>Metamonada</taxon>
        <taxon>Parabasalia</taxon>
        <taxon>Tritrichomonadida</taxon>
        <taxon>Tritrichomonadidae</taxon>
        <taxon>Tritrichomonas</taxon>
    </lineage>
</organism>
<dbReference type="InterPro" id="IPR012020">
    <property type="entry name" value="ABHD4"/>
</dbReference>
<keyword evidence="4" id="KW-1185">Reference proteome</keyword>
<evidence type="ECO:0000313" key="4">
    <source>
        <dbReference type="Proteomes" id="UP001470230"/>
    </source>
</evidence>
<dbReference type="SUPFAM" id="SSF53474">
    <property type="entry name" value="alpha/beta-Hydrolases"/>
    <property type="match status" value="1"/>
</dbReference>
<evidence type="ECO:0000313" key="3">
    <source>
        <dbReference type="EMBL" id="KAK8885162.1"/>
    </source>
</evidence>
<name>A0ABR2K2K1_9EUKA</name>
<protein>
    <recommendedName>
        <fullName evidence="2">AB hydrolase-1 domain-containing protein</fullName>
    </recommendedName>
</protein>
<dbReference type="PIRSF" id="PIRSF005211">
    <property type="entry name" value="Ab_hydro_YheT"/>
    <property type="match status" value="1"/>
</dbReference>
<dbReference type="EMBL" id="JAPFFF010000008">
    <property type="protein sequence ID" value="KAK8885162.1"/>
    <property type="molecule type" value="Genomic_DNA"/>
</dbReference>
<dbReference type="Proteomes" id="UP001470230">
    <property type="component" value="Unassembled WGS sequence"/>
</dbReference>
<dbReference type="InterPro" id="IPR029058">
    <property type="entry name" value="AB_hydrolase_fold"/>
</dbReference>
<dbReference type="Gene3D" id="3.40.50.1820">
    <property type="entry name" value="alpha/beta hydrolase"/>
    <property type="match status" value="1"/>
</dbReference>
<dbReference type="PANTHER" id="PTHR10794">
    <property type="entry name" value="ABHYDROLASE DOMAIN-CONTAINING PROTEIN"/>
    <property type="match status" value="1"/>
</dbReference>
<comment type="similarity">
    <text evidence="1">Belongs to the AB hydrolase superfamily. AB hydrolase 4 family.</text>
</comment>
<dbReference type="Pfam" id="PF00561">
    <property type="entry name" value="Abhydrolase_1"/>
    <property type="match status" value="1"/>
</dbReference>
<dbReference type="InterPro" id="IPR000073">
    <property type="entry name" value="AB_hydrolase_1"/>
</dbReference>
<evidence type="ECO:0000259" key="2">
    <source>
        <dbReference type="Pfam" id="PF00561"/>
    </source>
</evidence>
<dbReference type="InterPro" id="IPR050960">
    <property type="entry name" value="AB_hydrolase_4_sf"/>
</dbReference>
<accession>A0ABR2K2K1</accession>
<feature type="domain" description="AB hydrolase-1" evidence="2">
    <location>
        <begin position="107"/>
        <end position="347"/>
    </location>
</feature>